<evidence type="ECO:0000256" key="4">
    <source>
        <dbReference type="ARBA" id="ARBA00022679"/>
    </source>
</evidence>
<accession>A0ABP1FM02</accession>
<keyword evidence="6 7" id="KW-0198">Cysteine biosynthesis</keyword>
<dbReference type="CDD" id="cd01561">
    <property type="entry name" value="CBS_like"/>
    <property type="match status" value="1"/>
</dbReference>
<dbReference type="PANTHER" id="PTHR10314">
    <property type="entry name" value="CYSTATHIONINE BETA-SYNTHASE"/>
    <property type="match status" value="1"/>
</dbReference>
<evidence type="ECO:0000256" key="5">
    <source>
        <dbReference type="ARBA" id="ARBA00022898"/>
    </source>
</evidence>
<dbReference type="Pfam" id="PF00291">
    <property type="entry name" value="PALP"/>
    <property type="match status" value="1"/>
</dbReference>
<evidence type="ECO:0000313" key="9">
    <source>
        <dbReference type="EMBL" id="CAL5219649.1"/>
    </source>
</evidence>
<comment type="caution">
    <text evidence="9">The sequence shown here is derived from an EMBL/GenBank/DDBJ whole genome shotgun (WGS) entry which is preliminary data.</text>
</comment>
<proteinExistence type="inferred from homology"/>
<dbReference type="InterPro" id="IPR001926">
    <property type="entry name" value="TrpB-like_PALP"/>
</dbReference>
<evidence type="ECO:0000256" key="2">
    <source>
        <dbReference type="ARBA" id="ARBA00007103"/>
    </source>
</evidence>
<evidence type="ECO:0000256" key="3">
    <source>
        <dbReference type="ARBA" id="ARBA00022605"/>
    </source>
</evidence>
<keyword evidence="4 7" id="KW-0808">Transferase</keyword>
<evidence type="ECO:0000256" key="1">
    <source>
        <dbReference type="ARBA" id="ARBA00001933"/>
    </source>
</evidence>
<comment type="catalytic activity">
    <reaction evidence="7">
        <text>O-acetyl-L-serine + hydrogen sulfide = L-cysteine + acetate</text>
        <dbReference type="Rhea" id="RHEA:14829"/>
        <dbReference type="ChEBI" id="CHEBI:29919"/>
        <dbReference type="ChEBI" id="CHEBI:30089"/>
        <dbReference type="ChEBI" id="CHEBI:35235"/>
        <dbReference type="ChEBI" id="CHEBI:58340"/>
        <dbReference type="EC" id="2.5.1.47"/>
    </reaction>
</comment>
<dbReference type="NCBIfam" id="TIGR01139">
    <property type="entry name" value="cysK"/>
    <property type="match status" value="1"/>
</dbReference>
<evidence type="ECO:0000256" key="6">
    <source>
        <dbReference type="ARBA" id="ARBA00023192"/>
    </source>
</evidence>
<dbReference type="NCBIfam" id="TIGR01136">
    <property type="entry name" value="cysKM"/>
    <property type="match status" value="1"/>
</dbReference>
<dbReference type="Gene3D" id="3.40.50.1100">
    <property type="match status" value="2"/>
</dbReference>
<reference evidence="9 10" key="1">
    <citation type="submission" date="2024-06" db="EMBL/GenBank/DDBJ databases">
        <authorList>
            <person name="Kraege A."/>
            <person name="Thomma B."/>
        </authorList>
    </citation>
    <scope>NUCLEOTIDE SEQUENCE [LARGE SCALE GENOMIC DNA]</scope>
</reference>
<keyword evidence="3 7" id="KW-0028">Amino-acid biosynthesis</keyword>
<evidence type="ECO:0000313" key="10">
    <source>
        <dbReference type="Proteomes" id="UP001497392"/>
    </source>
</evidence>
<comment type="cofactor">
    <cofactor evidence="1 7">
        <name>pyridoxal 5'-phosphate</name>
        <dbReference type="ChEBI" id="CHEBI:597326"/>
    </cofactor>
</comment>
<sequence>MLQGLSLQHSSAINTLSSPKRPFLQGNFDNTLLRGSCGSSCTQRRHRNICCQAPVSEAVKASSSNGSRPPPKIASSVTELIGNTPMVYLNRVAKGVQGRIACKLETQEPCRSVKDRIGLNMIEEAEAKGLIQPGKTTLVEPTSGNTGIGLAFIAAAKGYKLILTMPASMSLERRVLLQAFGAELYLTDPAKAMKGAVAKAEEIAAKTKNSYILQQFENPANADIHRMTTGPEIWADSAGQVDVFVSGIGTGGTITGTGEFLKSKKPVHVVAVEPSESPVLSGGSPGPHKIQGIGAGFIPGVLNTNIYDEVIQVSSEEAIEMAKRLATEEGIFCGISSGAAVVAALRVGVRPEWAGKLIVVVLPSFGERYLSTMLFASTREECQQMGINERVLLSDQTGKQFFVPPLAK</sequence>
<dbReference type="EMBL" id="CAXHTA020000002">
    <property type="protein sequence ID" value="CAL5219649.1"/>
    <property type="molecule type" value="Genomic_DNA"/>
</dbReference>
<keyword evidence="5 7" id="KW-0663">Pyridoxal phosphate</keyword>
<name>A0ABP1FM02_9CHLO</name>
<feature type="domain" description="Tryptophan synthase beta chain-like PALP" evidence="8">
    <location>
        <begin position="77"/>
        <end position="363"/>
    </location>
</feature>
<dbReference type="InterPro" id="IPR005859">
    <property type="entry name" value="CysK"/>
</dbReference>
<keyword evidence="10" id="KW-1185">Reference proteome</keyword>
<gene>
    <name evidence="9" type="primary">g1529</name>
    <name evidence="9" type="ORF">VP750_LOCUS1308</name>
</gene>
<evidence type="ECO:0000256" key="7">
    <source>
        <dbReference type="RuleBase" id="RU003985"/>
    </source>
</evidence>
<organism evidence="9 10">
    <name type="scientific">Coccomyxa viridis</name>
    <dbReference type="NCBI Taxonomy" id="1274662"/>
    <lineage>
        <taxon>Eukaryota</taxon>
        <taxon>Viridiplantae</taxon>
        <taxon>Chlorophyta</taxon>
        <taxon>core chlorophytes</taxon>
        <taxon>Trebouxiophyceae</taxon>
        <taxon>Trebouxiophyceae incertae sedis</taxon>
        <taxon>Coccomyxaceae</taxon>
        <taxon>Coccomyxa</taxon>
    </lineage>
</organism>
<dbReference type="InterPro" id="IPR050214">
    <property type="entry name" value="Cys_Synth/Cystath_Beta-Synth"/>
</dbReference>
<dbReference type="Proteomes" id="UP001497392">
    <property type="component" value="Unassembled WGS sequence"/>
</dbReference>
<dbReference type="EC" id="2.5.1.47" evidence="7"/>
<dbReference type="InterPro" id="IPR001216">
    <property type="entry name" value="P-phosphate_BS"/>
</dbReference>
<dbReference type="PROSITE" id="PS00901">
    <property type="entry name" value="CYS_SYNTHASE"/>
    <property type="match status" value="1"/>
</dbReference>
<evidence type="ECO:0000259" key="8">
    <source>
        <dbReference type="Pfam" id="PF00291"/>
    </source>
</evidence>
<dbReference type="InterPro" id="IPR005856">
    <property type="entry name" value="Cys_synth"/>
</dbReference>
<protein>
    <recommendedName>
        <fullName evidence="7">Cysteine synthase</fullName>
        <ecNumber evidence="7">2.5.1.47</ecNumber>
    </recommendedName>
</protein>
<dbReference type="SUPFAM" id="SSF53686">
    <property type="entry name" value="Tryptophan synthase beta subunit-like PLP-dependent enzymes"/>
    <property type="match status" value="1"/>
</dbReference>
<dbReference type="InterPro" id="IPR036052">
    <property type="entry name" value="TrpB-like_PALP_sf"/>
</dbReference>
<comment type="similarity">
    <text evidence="2 7">Belongs to the cysteine synthase/cystathionine beta-synthase family.</text>
</comment>